<dbReference type="NCBIfam" id="NF003114">
    <property type="entry name" value="PRK04032.1"/>
    <property type="match status" value="1"/>
</dbReference>
<dbReference type="InterPro" id="IPR002726">
    <property type="entry name" value="CarS_archaea"/>
</dbReference>
<dbReference type="GO" id="GO:0005886">
    <property type="term" value="C:plasma membrane"/>
    <property type="evidence" value="ECO:0007669"/>
    <property type="project" value="UniProtKB-SubCell"/>
</dbReference>
<keyword evidence="12" id="KW-0548">Nucleotidyltransferase</keyword>
<keyword evidence="2 11" id="KW-0444">Lipid biosynthesis</keyword>
<comment type="subcellular location">
    <subcellularLocation>
        <location evidence="11">Cell membrane</location>
        <topology evidence="11">Multi-pass membrane protein</topology>
    </subcellularLocation>
</comment>
<reference evidence="12" key="1">
    <citation type="journal article" date="2020" name="mSystems">
        <title>Genome- and Community-Level Interaction Insights into Carbon Utilization and Element Cycling Functions of Hydrothermarchaeota in Hydrothermal Sediment.</title>
        <authorList>
            <person name="Zhou Z."/>
            <person name="Liu Y."/>
            <person name="Xu W."/>
            <person name="Pan J."/>
            <person name="Luo Z.H."/>
            <person name="Li M."/>
        </authorList>
    </citation>
    <scope>NUCLEOTIDE SEQUENCE [LARGE SCALE GENOMIC DNA]</scope>
    <source>
        <strain evidence="12">SpSt-885</strain>
    </source>
</reference>
<keyword evidence="4 11" id="KW-0812">Transmembrane</keyword>
<evidence type="ECO:0000256" key="8">
    <source>
        <dbReference type="ARBA" id="ARBA00023136"/>
    </source>
</evidence>
<sequence length="173" mass="19057">MDLMQTVVEFLLIYLPPMVANGSPVVISKIIKTHPIDMGKSWKDGRRILGEGKSIEGAIGGILAGWITALIIGYAYGALQTLSITGLVSSFGAMCGDIIKSFFKRRLGLERGKMLPIADQLDFYLGATLAIYLCRNCVRPGIEVFILGLLLIPFLHIFTNKIAYKLKLKNVPW</sequence>
<evidence type="ECO:0000256" key="2">
    <source>
        <dbReference type="ARBA" id="ARBA00022516"/>
    </source>
</evidence>
<keyword evidence="1 11" id="KW-1003">Cell membrane</keyword>
<keyword evidence="7 11" id="KW-0443">Lipid metabolism</keyword>
<comment type="function">
    <text evidence="11">Catalyzes the formation of CDP-2,3-bis-(O-geranylgeranyl)-sn-glycerol (CDP-archaeol) from 2,3-bis-(O-geranylgeranyl)-sn-glycerol 1-phosphate (DGGGP) and CTP. This reaction is the third ether-bond-formation step in the biosynthesis of archaeal membrane lipids.</text>
</comment>
<gene>
    <name evidence="11" type="primary">carS</name>
    <name evidence="12" type="ORF">ENW83_05775</name>
</gene>
<evidence type="ECO:0000256" key="4">
    <source>
        <dbReference type="ARBA" id="ARBA00022692"/>
    </source>
</evidence>
<dbReference type="PANTHER" id="PTHR39650">
    <property type="entry name" value="CDP-ARCHAEOL SYNTHASE"/>
    <property type="match status" value="1"/>
</dbReference>
<dbReference type="EMBL" id="DTLS01000168">
    <property type="protein sequence ID" value="HGZ60690.1"/>
    <property type="molecule type" value="Genomic_DNA"/>
</dbReference>
<dbReference type="Pfam" id="PF01864">
    <property type="entry name" value="CarS-like"/>
    <property type="match status" value="1"/>
</dbReference>
<comment type="catalytic activity">
    <reaction evidence="11">
        <text>2,3-bis-O-(geranylgeranyl)-sn-glycerol 1-phosphate + CTP + H(+) = CDP-2,3-bis-O-(geranylgeranyl)-sn-glycerol + diphosphate</text>
        <dbReference type="Rhea" id="RHEA:25690"/>
        <dbReference type="ChEBI" id="CHEBI:15378"/>
        <dbReference type="ChEBI" id="CHEBI:33019"/>
        <dbReference type="ChEBI" id="CHEBI:37563"/>
        <dbReference type="ChEBI" id="CHEBI:58837"/>
        <dbReference type="ChEBI" id="CHEBI:58838"/>
        <dbReference type="EC" id="2.7.7.67"/>
    </reaction>
</comment>
<dbReference type="GO" id="GO:0043338">
    <property type="term" value="F:CDP-2,3-bis-(O-geranylgeranyl)-sn-glycerol synthase activity"/>
    <property type="evidence" value="ECO:0007669"/>
    <property type="project" value="UniProtKB-EC"/>
</dbReference>
<name>A0A7J3SM38_9CREN</name>
<evidence type="ECO:0000256" key="11">
    <source>
        <dbReference type="HAMAP-Rule" id="MF_01117"/>
    </source>
</evidence>
<evidence type="ECO:0000256" key="1">
    <source>
        <dbReference type="ARBA" id="ARBA00022475"/>
    </source>
</evidence>
<keyword evidence="3 11" id="KW-0808">Transferase</keyword>
<evidence type="ECO:0000313" key="12">
    <source>
        <dbReference type="EMBL" id="HGZ60690.1"/>
    </source>
</evidence>
<evidence type="ECO:0000256" key="6">
    <source>
        <dbReference type="ARBA" id="ARBA00022989"/>
    </source>
</evidence>
<evidence type="ECO:0000256" key="3">
    <source>
        <dbReference type="ARBA" id="ARBA00022679"/>
    </source>
</evidence>
<dbReference type="AlphaFoldDB" id="A0A7J3SM38"/>
<keyword evidence="8 11" id="KW-0472">Membrane</keyword>
<keyword evidence="6 11" id="KW-1133">Transmembrane helix</keyword>
<comment type="pathway">
    <text evidence="11">Membrane lipid metabolism; glycerophospholipid metabolism.</text>
</comment>
<accession>A0A7J3SM38</accession>
<keyword evidence="10 11" id="KW-1208">Phospholipid metabolism</keyword>
<dbReference type="InterPro" id="IPR032690">
    <property type="entry name" value="CarS"/>
</dbReference>
<comment type="caution">
    <text evidence="12">The sequence shown here is derived from an EMBL/GenBank/DDBJ whole genome shotgun (WGS) entry which is preliminary data.</text>
</comment>
<feature type="transmembrane region" description="Helical" evidence="11">
    <location>
        <begin position="145"/>
        <end position="164"/>
    </location>
</feature>
<dbReference type="HAMAP" id="MF_01117">
    <property type="entry name" value="CDP_archaeol_synth"/>
    <property type="match status" value="1"/>
</dbReference>
<organism evidence="12">
    <name type="scientific">Fervidicoccus fontis</name>
    <dbReference type="NCBI Taxonomy" id="683846"/>
    <lineage>
        <taxon>Archaea</taxon>
        <taxon>Thermoproteota</taxon>
        <taxon>Thermoprotei</taxon>
        <taxon>Fervidicoccales</taxon>
        <taxon>Fervidicoccaceae</taxon>
        <taxon>Fervidicoccus</taxon>
    </lineage>
</organism>
<evidence type="ECO:0000256" key="10">
    <source>
        <dbReference type="ARBA" id="ARBA00023264"/>
    </source>
</evidence>
<feature type="transmembrane region" description="Helical" evidence="11">
    <location>
        <begin position="82"/>
        <end position="103"/>
    </location>
</feature>
<feature type="transmembrane region" description="Helical" evidence="11">
    <location>
        <begin position="55"/>
        <end position="76"/>
    </location>
</feature>
<keyword evidence="9 11" id="KW-0594">Phospholipid biosynthesis</keyword>
<dbReference type="PANTHER" id="PTHR39650:SF1">
    <property type="entry name" value="CDP-ARCHAEOL SYNTHASE"/>
    <property type="match status" value="1"/>
</dbReference>
<dbReference type="UniPathway" id="UPA00940"/>
<evidence type="ECO:0000256" key="7">
    <source>
        <dbReference type="ARBA" id="ARBA00023098"/>
    </source>
</evidence>
<evidence type="ECO:0000256" key="5">
    <source>
        <dbReference type="ARBA" id="ARBA00022842"/>
    </source>
</evidence>
<evidence type="ECO:0000256" key="9">
    <source>
        <dbReference type="ARBA" id="ARBA00023209"/>
    </source>
</evidence>
<dbReference type="GO" id="GO:0046474">
    <property type="term" value="P:glycerophospholipid biosynthetic process"/>
    <property type="evidence" value="ECO:0007669"/>
    <property type="project" value="UniProtKB-UniRule"/>
</dbReference>
<keyword evidence="5 11" id="KW-0460">Magnesium</keyword>
<protein>
    <recommendedName>
        <fullName evidence="11">CDP-archaeol synthase</fullName>
        <ecNumber evidence="11">2.7.7.67</ecNumber>
    </recommendedName>
    <alternativeName>
        <fullName evidence="11">CDP-2,3-bis-(O-geranylgeranyl)-sn-glycerol synthase</fullName>
    </alternativeName>
</protein>
<comment type="cofactor">
    <cofactor evidence="11">
        <name>Mg(2+)</name>
        <dbReference type="ChEBI" id="CHEBI:18420"/>
    </cofactor>
</comment>
<comment type="similarity">
    <text evidence="11">Belongs to the CDP-archaeol synthase family.</text>
</comment>
<dbReference type="EC" id="2.7.7.67" evidence="11"/>
<proteinExistence type="inferred from homology"/>